<dbReference type="GO" id="GO:0004565">
    <property type="term" value="F:beta-galactosidase activity"/>
    <property type="evidence" value="ECO:0007669"/>
    <property type="project" value="UniProtKB-EC"/>
</dbReference>
<sequence>MYLQQCGTHGIEAGKRRGKVQKHFSYFHTADVSFDGKAIVSHYNAFTPFSAVIADVEITPQLTCGRWSAETEVFVCNVSGREMEISVEVKLAGCCMEKTVTVGGGCKERLVFAMEFDEVQAWSNAQPALYFLQAVLSVNGEPADDLIERVGFRTVTLDGSKIMVNGEAVYLKGFNRHEDYASGLCNPASAYGAGYGSDAGGGSECAENLPLSQR</sequence>
<dbReference type="SUPFAM" id="SSF51445">
    <property type="entry name" value="(Trans)glycosidases"/>
    <property type="match status" value="1"/>
</dbReference>
<comment type="similarity">
    <text evidence="2">Belongs to the glycosyl hydrolase 2 family.</text>
</comment>
<dbReference type="InterPro" id="IPR036156">
    <property type="entry name" value="Beta-gal/glucu_dom_sf"/>
</dbReference>
<dbReference type="Gene3D" id="2.60.40.10">
    <property type="entry name" value="Immunoglobulins"/>
    <property type="match status" value="1"/>
</dbReference>
<dbReference type="PANTHER" id="PTHR46323">
    <property type="entry name" value="BETA-GALACTOSIDASE"/>
    <property type="match status" value="1"/>
</dbReference>
<organism evidence="7 8">
    <name type="scientific">Eisenbergiella porci</name>
    <dbReference type="NCBI Taxonomy" id="2652274"/>
    <lineage>
        <taxon>Bacteria</taxon>
        <taxon>Bacillati</taxon>
        <taxon>Bacillota</taxon>
        <taxon>Clostridia</taxon>
        <taxon>Lachnospirales</taxon>
        <taxon>Lachnospiraceae</taxon>
        <taxon>Eisenbergiella</taxon>
    </lineage>
</organism>
<comment type="caution">
    <text evidence="7">The sequence shown here is derived from an EMBL/GenBank/DDBJ whole genome shotgun (WGS) entry which is preliminary data.</text>
</comment>
<comment type="catalytic activity">
    <reaction evidence="1">
        <text>Hydrolysis of terminal non-reducing beta-D-galactose residues in beta-D-galactosides.</text>
        <dbReference type="EC" id="3.2.1.23"/>
    </reaction>
</comment>
<evidence type="ECO:0000313" key="7">
    <source>
        <dbReference type="EMBL" id="MSS87139.1"/>
    </source>
</evidence>
<name>A0A6N7VVW5_9FIRM</name>
<proteinExistence type="inferred from homology"/>
<dbReference type="InterPro" id="IPR006102">
    <property type="entry name" value="Ig-like_GH2"/>
</dbReference>
<dbReference type="Pfam" id="PF00703">
    <property type="entry name" value="Glyco_hydro_2"/>
    <property type="match status" value="1"/>
</dbReference>
<evidence type="ECO:0000256" key="4">
    <source>
        <dbReference type="ARBA" id="ARBA00022801"/>
    </source>
</evidence>
<evidence type="ECO:0000313" key="8">
    <source>
        <dbReference type="Proteomes" id="UP000436047"/>
    </source>
</evidence>
<evidence type="ECO:0000259" key="6">
    <source>
        <dbReference type="Pfam" id="PF00703"/>
    </source>
</evidence>
<evidence type="ECO:0000256" key="1">
    <source>
        <dbReference type="ARBA" id="ARBA00001412"/>
    </source>
</evidence>
<dbReference type="SUPFAM" id="SSF49303">
    <property type="entry name" value="beta-Galactosidase/glucuronidase domain"/>
    <property type="match status" value="1"/>
</dbReference>
<protein>
    <recommendedName>
        <fullName evidence="3">beta-galactosidase</fullName>
        <ecNumber evidence="3">3.2.1.23</ecNumber>
    </recommendedName>
</protein>
<dbReference type="Proteomes" id="UP000436047">
    <property type="component" value="Unassembled WGS sequence"/>
</dbReference>
<accession>A0A6N7VVW5</accession>
<dbReference type="AlphaFoldDB" id="A0A6N7VVW5"/>
<dbReference type="EMBL" id="VUMI01000002">
    <property type="protein sequence ID" value="MSS87139.1"/>
    <property type="molecule type" value="Genomic_DNA"/>
</dbReference>
<dbReference type="PANTHER" id="PTHR46323:SF2">
    <property type="entry name" value="BETA-GALACTOSIDASE"/>
    <property type="match status" value="1"/>
</dbReference>
<dbReference type="EC" id="3.2.1.23" evidence="3"/>
<evidence type="ECO:0000256" key="2">
    <source>
        <dbReference type="ARBA" id="ARBA00007401"/>
    </source>
</evidence>
<feature type="domain" description="Glycoside hydrolase family 2 immunoglobulin-like beta-sandwich" evidence="6">
    <location>
        <begin position="53"/>
        <end position="153"/>
    </location>
</feature>
<keyword evidence="8" id="KW-1185">Reference proteome</keyword>
<dbReference type="InterPro" id="IPR017853">
    <property type="entry name" value="GH"/>
</dbReference>
<keyword evidence="4" id="KW-0378">Hydrolase</keyword>
<evidence type="ECO:0000256" key="3">
    <source>
        <dbReference type="ARBA" id="ARBA00012756"/>
    </source>
</evidence>
<dbReference type="InterPro" id="IPR050347">
    <property type="entry name" value="Bact_Beta-galactosidase"/>
</dbReference>
<dbReference type="GO" id="GO:0009341">
    <property type="term" value="C:beta-galactosidase complex"/>
    <property type="evidence" value="ECO:0007669"/>
    <property type="project" value="TreeGrafter"/>
</dbReference>
<gene>
    <name evidence="7" type="ORF">FYJ45_01870</name>
</gene>
<reference evidence="7 8" key="1">
    <citation type="submission" date="2019-08" db="EMBL/GenBank/DDBJ databases">
        <title>In-depth cultivation of the pig gut microbiome towards novel bacterial diversity and tailored functional studies.</title>
        <authorList>
            <person name="Wylensek D."/>
            <person name="Hitch T.C.A."/>
            <person name="Clavel T."/>
        </authorList>
    </citation>
    <scope>NUCLEOTIDE SEQUENCE [LARGE SCALE GENOMIC DNA]</scope>
    <source>
        <strain evidence="7 8">WCA-389-WT-23B</strain>
    </source>
</reference>
<dbReference type="GO" id="GO:0005990">
    <property type="term" value="P:lactose catabolic process"/>
    <property type="evidence" value="ECO:0007669"/>
    <property type="project" value="TreeGrafter"/>
</dbReference>
<keyword evidence="5" id="KW-0326">Glycosidase</keyword>
<dbReference type="InterPro" id="IPR013783">
    <property type="entry name" value="Ig-like_fold"/>
</dbReference>
<evidence type="ECO:0000256" key="5">
    <source>
        <dbReference type="ARBA" id="ARBA00023295"/>
    </source>
</evidence>